<keyword evidence="1" id="KW-0732">Signal</keyword>
<dbReference type="InterPro" id="IPR005297">
    <property type="entry name" value="Lipoprotein_repeat"/>
</dbReference>
<accession>A0A1H2UR66</accession>
<dbReference type="InterPro" id="IPR047910">
    <property type="entry name" value="SCO0930-like"/>
</dbReference>
<protein>
    <submittedName>
        <fullName evidence="2">Predicted lipoprotein with conserved Yx(FWY)xxD motif</fullName>
    </submittedName>
</protein>
<dbReference type="Proteomes" id="UP000199515">
    <property type="component" value="Unassembled WGS sequence"/>
</dbReference>
<dbReference type="PROSITE" id="PS51257">
    <property type="entry name" value="PROKAR_LIPOPROTEIN"/>
    <property type="match status" value="1"/>
</dbReference>
<dbReference type="RefSeq" id="WP_091287880.1">
    <property type="nucleotide sequence ID" value="NZ_FNON01000001.1"/>
</dbReference>
<gene>
    <name evidence="2" type="ORF">SAMN05421504_101972</name>
</gene>
<evidence type="ECO:0000256" key="1">
    <source>
        <dbReference type="SAM" id="SignalP"/>
    </source>
</evidence>
<dbReference type="EMBL" id="FNON01000001">
    <property type="protein sequence ID" value="SDW58595.1"/>
    <property type="molecule type" value="Genomic_DNA"/>
</dbReference>
<evidence type="ECO:0000313" key="3">
    <source>
        <dbReference type="Proteomes" id="UP000199515"/>
    </source>
</evidence>
<dbReference type="AlphaFoldDB" id="A0A1H2UR66"/>
<sequence>MPRKSVAVTALLAVSGLGALSACGTTADDAPPAAVQIKPQAAIEQPKLVATEVEGVGQVLTDQTGKTLYRFDKDTSKPPKSNCDNACATAWPPLLADGAPQLTGVDEKMVGTVTRTDGTKQVTVNGWPIYRFSKDTAPGQATGQGKDGVWSAVTPAGGKAVKSGEKKSEEAATALNAAEVAGLGQVMTDQNGMTLYLFTKDGAKPPRKATCEDACAKTWPPLLSQGEVKINGVDPKLIGKVKRSDGTEQVMIGDWPVYRYSKDTAPGQANGHTVGNTWYAIEPNGCKVAADKKPAVVESATSAPAPPDGNGGY</sequence>
<proteinExistence type="predicted"/>
<evidence type="ECO:0000313" key="2">
    <source>
        <dbReference type="EMBL" id="SDW58595.1"/>
    </source>
</evidence>
<reference evidence="2 3" key="1">
    <citation type="submission" date="2016-10" db="EMBL/GenBank/DDBJ databases">
        <authorList>
            <person name="de Groot N.N."/>
        </authorList>
    </citation>
    <scope>NUCLEOTIDE SEQUENCE [LARGE SCALE GENOMIC DNA]</scope>
    <source>
        <strain evidence="2 3">CPCC 202699</strain>
    </source>
</reference>
<keyword evidence="2" id="KW-0449">Lipoprotein</keyword>
<dbReference type="Pfam" id="PF03640">
    <property type="entry name" value="Lipoprotein_15"/>
    <property type="match status" value="4"/>
</dbReference>
<feature type="chain" id="PRO_5038697895" evidence="1">
    <location>
        <begin position="22"/>
        <end position="313"/>
    </location>
</feature>
<dbReference type="PANTHER" id="PTHR39335">
    <property type="entry name" value="BLL4220 PROTEIN"/>
    <property type="match status" value="1"/>
</dbReference>
<dbReference type="OrthoDB" id="597632at2"/>
<dbReference type="NCBIfam" id="NF040526">
    <property type="entry name" value="SCO0930_lipo"/>
    <property type="match status" value="1"/>
</dbReference>
<name>A0A1H2UR66_9PSEU</name>
<dbReference type="STRING" id="589385.SAMN05421504_101972"/>
<organism evidence="2 3">
    <name type="scientific">Amycolatopsis xylanica</name>
    <dbReference type="NCBI Taxonomy" id="589385"/>
    <lineage>
        <taxon>Bacteria</taxon>
        <taxon>Bacillati</taxon>
        <taxon>Actinomycetota</taxon>
        <taxon>Actinomycetes</taxon>
        <taxon>Pseudonocardiales</taxon>
        <taxon>Pseudonocardiaceae</taxon>
        <taxon>Amycolatopsis</taxon>
    </lineage>
</organism>
<keyword evidence="3" id="KW-1185">Reference proteome</keyword>
<dbReference type="GO" id="GO:0043448">
    <property type="term" value="P:alkane catabolic process"/>
    <property type="evidence" value="ECO:0007669"/>
    <property type="project" value="TreeGrafter"/>
</dbReference>
<feature type="signal peptide" evidence="1">
    <location>
        <begin position="1"/>
        <end position="21"/>
    </location>
</feature>
<dbReference type="PANTHER" id="PTHR39335:SF1">
    <property type="entry name" value="BLL4220 PROTEIN"/>
    <property type="match status" value="1"/>
</dbReference>